<dbReference type="EMBL" id="JBFXLU010000188">
    <property type="protein sequence ID" value="KAL2835974.1"/>
    <property type="molecule type" value="Genomic_DNA"/>
</dbReference>
<dbReference type="Gene3D" id="3.40.630.30">
    <property type="match status" value="1"/>
</dbReference>
<protein>
    <recommendedName>
        <fullName evidence="1">N-acetyltransferase domain-containing protein</fullName>
    </recommendedName>
</protein>
<dbReference type="PROSITE" id="PS51186">
    <property type="entry name" value="GNAT"/>
    <property type="match status" value="1"/>
</dbReference>
<dbReference type="PANTHER" id="PTHR42791">
    <property type="entry name" value="GNAT FAMILY ACETYLTRANSFERASE"/>
    <property type="match status" value="1"/>
</dbReference>
<comment type="caution">
    <text evidence="2">The sequence shown here is derived from an EMBL/GenBank/DDBJ whole genome shotgun (WGS) entry which is preliminary data.</text>
</comment>
<dbReference type="SUPFAM" id="SSF55729">
    <property type="entry name" value="Acyl-CoA N-acyltransferases (Nat)"/>
    <property type="match status" value="1"/>
</dbReference>
<dbReference type="InterPro" id="IPR016181">
    <property type="entry name" value="Acyl_CoA_acyltransferase"/>
</dbReference>
<sequence length="212" mass="24043">MSVEIQPTVPNDGAQLADIFLESFADEFNQRLFPPTADVRSFWTKQFNKTIEEIKAGRPTSTKISLVKIKQLNSESKPVIAAFAKWKLYNMTNFREEPEEAGDKAIWPASSDAPLCDRFFGTLDKERQIATDGQTHYYLDMLGTRPEFNGRGLGSKLLNWGLAKADEENVMVFLVSTPQGKRLYERYGFQTVREYEAVPGYIMTSMLRPAPA</sequence>
<dbReference type="CDD" id="cd04301">
    <property type="entry name" value="NAT_SF"/>
    <property type="match status" value="1"/>
</dbReference>
<dbReference type="Proteomes" id="UP001610446">
    <property type="component" value="Unassembled WGS sequence"/>
</dbReference>
<dbReference type="Pfam" id="PF13508">
    <property type="entry name" value="Acetyltransf_7"/>
    <property type="match status" value="1"/>
</dbReference>
<gene>
    <name evidence="2" type="ORF">BJY01DRAFT_63060</name>
</gene>
<reference evidence="2 3" key="1">
    <citation type="submission" date="2024-07" db="EMBL/GenBank/DDBJ databases">
        <title>Section-level genome sequencing and comparative genomics of Aspergillus sections Usti and Cavernicolus.</title>
        <authorList>
            <consortium name="Lawrence Berkeley National Laboratory"/>
            <person name="Nybo J.L."/>
            <person name="Vesth T.C."/>
            <person name="Theobald S."/>
            <person name="Frisvad J.C."/>
            <person name="Larsen T.O."/>
            <person name="Kjaerboelling I."/>
            <person name="Rothschild-Mancinelli K."/>
            <person name="Lyhne E.K."/>
            <person name="Kogle M.E."/>
            <person name="Barry K."/>
            <person name="Clum A."/>
            <person name="Na H."/>
            <person name="Ledsgaard L."/>
            <person name="Lin J."/>
            <person name="Lipzen A."/>
            <person name="Kuo A."/>
            <person name="Riley R."/>
            <person name="Mondo S."/>
            <person name="Labutti K."/>
            <person name="Haridas S."/>
            <person name="Pangalinan J."/>
            <person name="Salamov A.A."/>
            <person name="Simmons B.A."/>
            <person name="Magnuson J.K."/>
            <person name="Chen J."/>
            <person name="Drula E."/>
            <person name="Henrissat B."/>
            <person name="Wiebenga A."/>
            <person name="Lubbers R.J."/>
            <person name="Gomes A.C."/>
            <person name="Makela M.R."/>
            <person name="Stajich J."/>
            <person name="Grigoriev I.V."/>
            <person name="Mortensen U.H."/>
            <person name="De Vries R.P."/>
            <person name="Baker S.E."/>
            <person name="Andersen M.R."/>
        </authorList>
    </citation>
    <scope>NUCLEOTIDE SEQUENCE [LARGE SCALE GENOMIC DNA]</scope>
    <source>
        <strain evidence="2 3">CBS 123904</strain>
    </source>
</reference>
<proteinExistence type="predicted"/>
<evidence type="ECO:0000259" key="1">
    <source>
        <dbReference type="PROSITE" id="PS51186"/>
    </source>
</evidence>
<dbReference type="InterPro" id="IPR000182">
    <property type="entry name" value="GNAT_dom"/>
</dbReference>
<feature type="domain" description="N-acetyltransferase" evidence="1">
    <location>
        <begin position="78"/>
        <end position="208"/>
    </location>
</feature>
<accession>A0ABR4J7F0</accession>
<evidence type="ECO:0000313" key="2">
    <source>
        <dbReference type="EMBL" id="KAL2835974.1"/>
    </source>
</evidence>
<keyword evidence="3" id="KW-1185">Reference proteome</keyword>
<organism evidence="2 3">
    <name type="scientific">Aspergillus pseudoustus</name>
    <dbReference type="NCBI Taxonomy" id="1810923"/>
    <lineage>
        <taxon>Eukaryota</taxon>
        <taxon>Fungi</taxon>
        <taxon>Dikarya</taxon>
        <taxon>Ascomycota</taxon>
        <taxon>Pezizomycotina</taxon>
        <taxon>Eurotiomycetes</taxon>
        <taxon>Eurotiomycetidae</taxon>
        <taxon>Eurotiales</taxon>
        <taxon>Aspergillaceae</taxon>
        <taxon>Aspergillus</taxon>
        <taxon>Aspergillus subgen. Nidulantes</taxon>
    </lineage>
</organism>
<dbReference type="PANTHER" id="PTHR42791:SF17">
    <property type="entry name" value="ACETYLTRANSFERASE, GNAT FAMILY FAMILY (AFU_ORTHOLOGUE AFUA_8G05690)"/>
    <property type="match status" value="1"/>
</dbReference>
<evidence type="ECO:0000313" key="3">
    <source>
        <dbReference type="Proteomes" id="UP001610446"/>
    </source>
</evidence>
<dbReference type="InterPro" id="IPR052523">
    <property type="entry name" value="Trichothecene_AcTrans"/>
</dbReference>
<name>A0ABR4J7F0_9EURO</name>